<evidence type="ECO:0000313" key="3">
    <source>
        <dbReference type="Proteomes" id="UP000325333"/>
    </source>
</evidence>
<evidence type="ECO:0000259" key="1">
    <source>
        <dbReference type="Pfam" id="PF05876"/>
    </source>
</evidence>
<dbReference type="InterPro" id="IPR046453">
    <property type="entry name" value="GpA_ATPase"/>
</dbReference>
<feature type="non-terminal residue" evidence="2">
    <location>
        <position position="133"/>
    </location>
</feature>
<gene>
    <name evidence="2" type="ORF">FH063_005960</name>
</gene>
<dbReference type="Pfam" id="PF05876">
    <property type="entry name" value="GpA_ATPase"/>
    <property type="match status" value="1"/>
</dbReference>
<name>A0A5B0KUY4_9PROT</name>
<evidence type="ECO:0000313" key="2">
    <source>
        <dbReference type="EMBL" id="KAA1054684.1"/>
    </source>
</evidence>
<organism evidence="2 3">
    <name type="scientific">Azospirillum argentinense</name>
    <dbReference type="NCBI Taxonomy" id="2970906"/>
    <lineage>
        <taxon>Bacteria</taxon>
        <taxon>Pseudomonadati</taxon>
        <taxon>Pseudomonadota</taxon>
        <taxon>Alphaproteobacteria</taxon>
        <taxon>Rhodospirillales</taxon>
        <taxon>Azospirillaceae</taxon>
        <taxon>Azospirillum</taxon>
    </lineage>
</organism>
<dbReference type="Proteomes" id="UP000325333">
    <property type="component" value="Unassembled WGS sequence"/>
</dbReference>
<protein>
    <recommendedName>
        <fullName evidence="1">Phage terminase large subunit GpA ATPase domain-containing protein</fullName>
    </recommendedName>
</protein>
<dbReference type="RefSeq" id="WP_176025331.1">
    <property type="nucleotide sequence ID" value="NZ_VEWN01000008.1"/>
</dbReference>
<proteinExistence type="predicted"/>
<comment type="caution">
    <text evidence="2">The sequence shown here is derived from an EMBL/GenBank/DDBJ whole genome shotgun (WGS) entry which is preliminary data.</text>
</comment>
<accession>A0A5B0KUY4</accession>
<dbReference type="AlphaFoldDB" id="A0A5B0KUY4"/>
<feature type="domain" description="Phage terminase large subunit GpA ATPase" evidence="1">
    <location>
        <begin position="40"/>
        <end position="115"/>
    </location>
</feature>
<dbReference type="GO" id="GO:0016887">
    <property type="term" value="F:ATP hydrolysis activity"/>
    <property type="evidence" value="ECO:0007669"/>
    <property type="project" value="InterPro"/>
</dbReference>
<sequence>MDIDELHARALATIGAGLAPPPDLRPSEWVEAYRRLDASSALPGPFSFSATPYFRQPLDDLSTTSGIKTVVVCAGAQLGKTELLLSAVCYWIANDPRPIMTVWPTVDAAMLRVSNDIPNCPPGDTRSCPPVAP</sequence>
<dbReference type="EMBL" id="VEWN01000008">
    <property type="protein sequence ID" value="KAA1054684.1"/>
    <property type="molecule type" value="Genomic_DNA"/>
</dbReference>
<reference evidence="2 3" key="1">
    <citation type="submission" date="2019-07" db="EMBL/GenBank/DDBJ databases">
        <title>Genome sequencing of the stress-tolerant strain Azospirillum brasilense Az19.</title>
        <authorList>
            <person name="Maroniche G.A."/>
            <person name="Garcia J.E."/>
            <person name="Pagnussat L."/>
            <person name="Amenta M."/>
            <person name="Creus C.M."/>
        </authorList>
    </citation>
    <scope>NUCLEOTIDE SEQUENCE [LARGE SCALE GENOMIC DNA]</scope>
    <source>
        <strain evidence="2 3">Az19</strain>
    </source>
</reference>